<sequence length="221" mass="24899">MVKPEILPTLNNQCYKLYVKKHDQGIILNKIPHFDEPDLEASENVIDVPLMYLNVEVNENVSNYVADKDVVIKKDDHVVVDEDEDIPCANRVKRIIENITKSYDKATQEKDKEVVDVDEETETDEEHVVTMMKSIYRKDRQVSLVNSKVNDVVSNVGDNIDYVVNDPVSADGGSIPKNNEFHDGSALVNEGVTKDVGLSKRNVEDFSPQLVVAATASLWER</sequence>
<evidence type="ECO:0000313" key="2">
    <source>
        <dbReference type="Proteomes" id="UP001157006"/>
    </source>
</evidence>
<dbReference type="Proteomes" id="UP001157006">
    <property type="component" value="Chromosome 3"/>
</dbReference>
<organism evidence="1 2">
    <name type="scientific">Vicia faba</name>
    <name type="common">Broad bean</name>
    <name type="synonym">Faba vulgaris</name>
    <dbReference type="NCBI Taxonomy" id="3906"/>
    <lineage>
        <taxon>Eukaryota</taxon>
        <taxon>Viridiplantae</taxon>
        <taxon>Streptophyta</taxon>
        <taxon>Embryophyta</taxon>
        <taxon>Tracheophyta</taxon>
        <taxon>Spermatophyta</taxon>
        <taxon>Magnoliopsida</taxon>
        <taxon>eudicotyledons</taxon>
        <taxon>Gunneridae</taxon>
        <taxon>Pentapetalae</taxon>
        <taxon>rosids</taxon>
        <taxon>fabids</taxon>
        <taxon>Fabales</taxon>
        <taxon>Fabaceae</taxon>
        <taxon>Papilionoideae</taxon>
        <taxon>50 kb inversion clade</taxon>
        <taxon>NPAAA clade</taxon>
        <taxon>Hologalegina</taxon>
        <taxon>IRL clade</taxon>
        <taxon>Fabeae</taxon>
        <taxon>Vicia</taxon>
    </lineage>
</organism>
<keyword evidence="2" id="KW-1185">Reference proteome</keyword>
<name>A0AAV1A908_VICFA</name>
<protein>
    <submittedName>
        <fullName evidence="1">Uncharacterized protein</fullName>
    </submittedName>
</protein>
<proteinExistence type="predicted"/>
<reference evidence="1 2" key="1">
    <citation type="submission" date="2023-01" db="EMBL/GenBank/DDBJ databases">
        <authorList>
            <person name="Kreplak J."/>
        </authorList>
    </citation>
    <scope>NUCLEOTIDE SEQUENCE [LARGE SCALE GENOMIC DNA]</scope>
</reference>
<accession>A0AAV1A908</accession>
<gene>
    <name evidence="1" type="ORF">VFH_III237440</name>
</gene>
<dbReference type="EMBL" id="OX451738">
    <property type="protein sequence ID" value="CAI8606592.1"/>
    <property type="molecule type" value="Genomic_DNA"/>
</dbReference>
<evidence type="ECO:0000313" key="1">
    <source>
        <dbReference type="EMBL" id="CAI8606592.1"/>
    </source>
</evidence>
<dbReference type="AlphaFoldDB" id="A0AAV1A908"/>